<evidence type="ECO:0000313" key="1">
    <source>
        <dbReference type="EMBL" id="MBE6504516.1"/>
    </source>
</evidence>
<dbReference type="RefSeq" id="WP_303736164.1">
    <property type="nucleotide sequence ID" value="NZ_SUTE01000015.1"/>
</dbReference>
<dbReference type="EMBL" id="SUTE01000015">
    <property type="protein sequence ID" value="MBE6504516.1"/>
    <property type="molecule type" value="Genomic_DNA"/>
</dbReference>
<protein>
    <submittedName>
        <fullName evidence="1">Uncharacterized protein</fullName>
    </submittedName>
</protein>
<reference evidence="1" key="1">
    <citation type="submission" date="2019-04" db="EMBL/GenBank/DDBJ databases">
        <title>Evolution of Biomass-Degrading Anaerobic Consortia Revealed by Metagenomics.</title>
        <authorList>
            <person name="Peng X."/>
        </authorList>
    </citation>
    <scope>NUCLEOTIDE SEQUENCE</scope>
    <source>
        <strain evidence="1">SIG12</strain>
    </source>
</reference>
<organism evidence="1 2">
    <name type="scientific">Methanobrevibacter millerae</name>
    <dbReference type="NCBI Taxonomy" id="230361"/>
    <lineage>
        <taxon>Archaea</taxon>
        <taxon>Methanobacteriati</taxon>
        <taxon>Methanobacteriota</taxon>
        <taxon>Methanomada group</taxon>
        <taxon>Methanobacteria</taxon>
        <taxon>Methanobacteriales</taxon>
        <taxon>Methanobacteriaceae</taxon>
        <taxon>Methanobrevibacter</taxon>
    </lineage>
</organism>
<name>A0A8T3VE58_9EURY</name>
<sequence length="90" mass="10552">MNFICPTLGEDHEKDFLVMGKIDDFKIIVFSDIENYNEGFKYLEIEDYKPCEVSIDLFKELSKNDDEFSGLILNIHSENKIISKEEILKL</sequence>
<proteinExistence type="predicted"/>
<dbReference type="AlphaFoldDB" id="A0A8T3VE58"/>
<evidence type="ECO:0000313" key="2">
    <source>
        <dbReference type="Proteomes" id="UP000762703"/>
    </source>
</evidence>
<gene>
    <name evidence="1" type="ORF">E7Z73_02055</name>
</gene>
<comment type="caution">
    <text evidence="1">The sequence shown here is derived from an EMBL/GenBank/DDBJ whole genome shotgun (WGS) entry which is preliminary data.</text>
</comment>
<dbReference type="Proteomes" id="UP000762703">
    <property type="component" value="Unassembled WGS sequence"/>
</dbReference>
<accession>A0A8T3VE58</accession>